<proteinExistence type="predicted"/>
<feature type="non-terminal residue" evidence="2">
    <location>
        <position position="1"/>
    </location>
</feature>
<evidence type="ECO:0000313" key="2">
    <source>
        <dbReference type="EMBL" id="ETO17716.1"/>
    </source>
</evidence>
<reference evidence="2 3" key="1">
    <citation type="journal article" date="2013" name="Curr. Biol.">
        <title>The Genome of the Foraminiferan Reticulomyxa filosa.</title>
        <authorList>
            <person name="Glockner G."/>
            <person name="Hulsmann N."/>
            <person name="Schleicher M."/>
            <person name="Noegel A.A."/>
            <person name="Eichinger L."/>
            <person name="Gallinger C."/>
            <person name="Pawlowski J."/>
            <person name="Sierra R."/>
            <person name="Euteneuer U."/>
            <person name="Pillet L."/>
            <person name="Moustafa A."/>
            <person name="Platzer M."/>
            <person name="Groth M."/>
            <person name="Szafranski K."/>
            <person name="Schliwa M."/>
        </authorList>
    </citation>
    <scope>NUCLEOTIDE SEQUENCE [LARGE SCALE GENOMIC DNA]</scope>
</reference>
<feature type="compositionally biased region" description="Low complexity" evidence="1">
    <location>
        <begin position="113"/>
        <end position="122"/>
    </location>
</feature>
<accession>X6MVP3</accession>
<protein>
    <submittedName>
        <fullName evidence="2">Uncharacterized protein</fullName>
    </submittedName>
</protein>
<dbReference type="Proteomes" id="UP000023152">
    <property type="component" value="Unassembled WGS sequence"/>
</dbReference>
<comment type="caution">
    <text evidence="2">The sequence shown here is derived from an EMBL/GenBank/DDBJ whole genome shotgun (WGS) entry which is preliminary data.</text>
</comment>
<keyword evidence="3" id="KW-1185">Reference proteome</keyword>
<feature type="compositionally biased region" description="Basic and acidic residues" evidence="1">
    <location>
        <begin position="95"/>
        <end position="111"/>
    </location>
</feature>
<evidence type="ECO:0000313" key="3">
    <source>
        <dbReference type="Proteomes" id="UP000023152"/>
    </source>
</evidence>
<evidence type="ECO:0000256" key="1">
    <source>
        <dbReference type="SAM" id="MobiDB-lite"/>
    </source>
</evidence>
<dbReference type="AlphaFoldDB" id="X6MVP3"/>
<gene>
    <name evidence="2" type="ORF">RFI_19600</name>
</gene>
<feature type="region of interest" description="Disordered" evidence="1">
    <location>
        <begin position="95"/>
        <end position="132"/>
    </location>
</feature>
<feature type="region of interest" description="Disordered" evidence="1">
    <location>
        <begin position="42"/>
        <end position="77"/>
    </location>
</feature>
<feature type="compositionally biased region" description="Low complexity" evidence="1">
    <location>
        <begin position="42"/>
        <end position="65"/>
    </location>
</feature>
<organism evidence="2 3">
    <name type="scientific">Reticulomyxa filosa</name>
    <dbReference type="NCBI Taxonomy" id="46433"/>
    <lineage>
        <taxon>Eukaryota</taxon>
        <taxon>Sar</taxon>
        <taxon>Rhizaria</taxon>
        <taxon>Retaria</taxon>
        <taxon>Foraminifera</taxon>
        <taxon>Monothalamids</taxon>
        <taxon>Reticulomyxidae</taxon>
        <taxon>Reticulomyxa</taxon>
    </lineage>
</organism>
<sequence length="218" mass="24394">RQWNVLLVSQINENTFVTVSEINADNSKSNWWDALVADKATTSNDNSNSNNNNNNSNNNDNNNSDSGKKDDEKNENETGDRLLGKINLWQWHRGDDNTSVKTSESDAKSAHDTTSTSTSISSNGQTDGNANKVTTTAPVYLESPTSDNYLRVTSNAMDSNNPSDCRHRPLFTCHMKLSRPKSAYFHKECNLLLVGTEYGILLLFTYFPDKQVRVHVIE</sequence>
<dbReference type="EMBL" id="ASPP01016131">
    <property type="protein sequence ID" value="ETO17716.1"/>
    <property type="molecule type" value="Genomic_DNA"/>
</dbReference>
<name>X6MVP3_RETFI</name>
<feature type="compositionally biased region" description="Basic and acidic residues" evidence="1">
    <location>
        <begin position="66"/>
        <end position="77"/>
    </location>
</feature>
<feature type="compositionally biased region" description="Polar residues" evidence="1">
    <location>
        <begin position="123"/>
        <end position="132"/>
    </location>
</feature>